<dbReference type="SUPFAM" id="SSF50729">
    <property type="entry name" value="PH domain-like"/>
    <property type="match status" value="1"/>
</dbReference>
<dbReference type="GO" id="GO:0031032">
    <property type="term" value="P:actomyosin structure organization"/>
    <property type="evidence" value="ECO:0007669"/>
    <property type="project" value="TreeGrafter"/>
</dbReference>
<dbReference type="EMBL" id="OE000691">
    <property type="protein sequence ID" value="CAD7454720.1"/>
    <property type="molecule type" value="Genomic_DNA"/>
</dbReference>
<dbReference type="GO" id="GO:0005886">
    <property type="term" value="C:plasma membrane"/>
    <property type="evidence" value="ECO:0007669"/>
    <property type="project" value="TreeGrafter"/>
</dbReference>
<evidence type="ECO:0000256" key="2">
    <source>
        <dbReference type="ARBA" id="ARBA00022025"/>
    </source>
</evidence>
<dbReference type="CDD" id="cd14473">
    <property type="entry name" value="FERM_B-lobe"/>
    <property type="match status" value="1"/>
</dbReference>
<dbReference type="Gene3D" id="1.20.80.10">
    <property type="match status" value="1"/>
</dbReference>
<comment type="subcellular location">
    <subcellularLocation>
        <location evidence="1">Cell junction</location>
        <location evidence="1">Adherens junction</location>
    </subcellularLocation>
    <subcellularLocation>
        <location evidence="3">Cell projection</location>
        <location evidence="3">Rhabdomere</location>
    </subcellularLocation>
</comment>
<dbReference type="InterPro" id="IPR029071">
    <property type="entry name" value="Ubiquitin-like_domsf"/>
</dbReference>
<dbReference type="InterPro" id="IPR019747">
    <property type="entry name" value="FERM_CS"/>
</dbReference>
<evidence type="ECO:0000313" key="5">
    <source>
        <dbReference type="EMBL" id="CAD7454720.1"/>
    </source>
</evidence>
<gene>
    <name evidence="5" type="ORF">TTEB3V08_LOCUS2816</name>
</gene>
<dbReference type="GO" id="GO:0005856">
    <property type="term" value="C:cytoskeleton"/>
    <property type="evidence" value="ECO:0007669"/>
    <property type="project" value="TreeGrafter"/>
</dbReference>
<feature type="domain" description="FERM" evidence="4">
    <location>
        <begin position="49"/>
        <end position="265"/>
    </location>
</feature>
<proteinExistence type="predicted"/>
<name>A0A7R9FJZ2_9NEOP</name>
<dbReference type="AlphaFoldDB" id="A0A7R9FJZ2"/>
<accession>A0A7R9FJZ2</accession>
<dbReference type="SUPFAM" id="SSF54236">
    <property type="entry name" value="Ubiquitin-like"/>
    <property type="match status" value="1"/>
</dbReference>
<dbReference type="InterPro" id="IPR011993">
    <property type="entry name" value="PH-like_dom_sf"/>
</dbReference>
<dbReference type="Pfam" id="PF09379">
    <property type="entry name" value="FERM_N"/>
    <property type="match status" value="1"/>
</dbReference>
<dbReference type="Gene3D" id="3.10.20.90">
    <property type="entry name" value="Phosphatidylinositol 3-kinase Catalytic Subunit, Chain A, domain 1"/>
    <property type="match status" value="1"/>
</dbReference>
<dbReference type="PROSITE" id="PS00661">
    <property type="entry name" value="FERM_2"/>
    <property type="match status" value="1"/>
</dbReference>
<dbReference type="InterPro" id="IPR019749">
    <property type="entry name" value="Band_41_domain"/>
</dbReference>
<dbReference type="InterPro" id="IPR035963">
    <property type="entry name" value="FERM_2"/>
</dbReference>
<evidence type="ECO:0000259" key="4">
    <source>
        <dbReference type="PROSITE" id="PS50057"/>
    </source>
</evidence>
<dbReference type="FunFam" id="1.20.80.10:FF:000001">
    <property type="entry name" value="Erythrocyte membrane protein band 4.1"/>
    <property type="match status" value="1"/>
</dbReference>
<dbReference type="InterPro" id="IPR014352">
    <property type="entry name" value="FERM/acyl-CoA-bd_prot_sf"/>
</dbReference>
<dbReference type="InterPro" id="IPR000798">
    <property type="entry name" value="Ez/rad/moesin-like"/>
</dbReference>
<dbReference type="GO" id="GO:0016028">
    <property type="term" value="C:rhabdomere"/>
    <property type="evidence" value="ECO:0007669"/>
    <property type="project" value="UniProtKB-SubCell"/>
</dbReference>
<dbReference type="PANTHER" id="PTHR23280:SF21">
    <property type="entry name" value="PROTEIN 4.1 HOMOLOG"/>
    <property type="match status" value="1"/>
</dbReference>
<dbReference type="PANTHER" id="PTHR23280">
    <property type="entry name" value="4.1 G PROTEIN"/>
    <property type="match status" value="1"/>
</dbReference>
<protein>
    <recommendedName>
        <fullName evidence="2">Moesin/ezrin/radixin homolog 1</fullName>
    </recommendedName>
</protein>
<dbReference type="PROSITE" id="PS50057">
    <property type="entry name" value="FERM_3"/>
    <property type="match status" value="1"/>
</dbReference>
<dbReference type="InterPro" id="IPR019748">
    <property type="entry name" value="FERM_central"/>
</dbReference>
<organism evidence="5">
    <name type="scientific">Timema tahoe</name>
    <dbReference type="NCBI Taxonomy" id="61484"/>
    <lineage>
        <taxon>Eukaryota</taxon>
        <taxon>Metazoa</taxon>
        <taxon>Ecdysozoa</taxon>
        <taxon>Arthropoda</taxon>
        <taxon>Hexapoda</taxon>
        <taxon>Insecta</taxon>
        <taxon>Pterygota</taxon>
        <taxon>Neoptera</taxon>
        <taxon>Polyneoptera</taxon>
        <taxon>Phasmatodea</taxon>
        <taxon>Timematodea</taxon>
        <taxon>Timematoidea</taxon>
        <taxon>Timematidae</taxon>
        <taxon>Timema</taxon>
    </lineage>
</organism>
<evidence type="ECO:0000256" key="3">
    <source>
        <dbReference type="ARBA" id="ARBA00043944"/>
    </source>
</evidence>
<dbReference type="SUPFAM" id="SSF47031">
    <property type="entry name" value="Second domain of FERM"/>
    <property type="match status" value="1"/>
</dbReference>
<dbReference type="GO" id="GO:0030182">
    <property type="term" value="P:neuron differentiation"/>
    <property type="evidence" value="ECO:0007669"/>
    <property type="project" value="UniProtKB-ARBA"/>
</dbReference>
<sequence length="265" mass="30941">MFTKFYVRNDTRARFGKAFLDQTKQYDYGQRAKNLYGNFKTGSLLMLDLNEYNFALSESIVSLGLQRKCKGQELLEKVCDHLNLLEKDYFGLTYEDRHDPRVWLEMDKRIAKFIKNEPWKFNFEVKFYPPDPAQLQEDITRYQLCLQIRNDILMGKLPCSFVTHALLGSYLVQSEIGDYDPDEHGRTYLKDFRFAPNQTPELEEKVMDLHRTHKGQTPAEAELHYLENAKKLAMYGVDLHPAKDSEGVDIMLGVCASGLLVYRDR</sequence>
<dbReference type="PRINTS" id="PR00661">
    <property type="entry name" value="ERMFAMILY"/>
</dbReference>
<dbReference type="SMART" id="SM00295">
    <property type="entry name" value="B41"/>
    <property type="match status" value="1"/>
</dbReference>
<dbReference type="InterPro" id="IPR000299">
    <property type="entry name" value="FERM_domain"/>
</dbReference>
<dbReference type="GO" id="GO:0008092">
    <property type="term" value="F:cytoskeletal protein binding"/>
    <property type="evidence" value="ECO:0007669"/>
    <property type="project" value="InterPro"/>
</dbReference>
<dbReference type="GO" id="GO:0005912">
    <property type="term" value="C:adherens junction"/>
    <property type="evidence" value="ECO:0007669"/>
    <property type="project" value="UniProtKB-SubCell"/>
</dbReference>
<reference evidence="5" key="1">
    <citation type="submission" date="2020-11" db="EMBL/GenBank/DDBJ databases">
        <authorList>
            <person name="Tran Van P."/>
        </authorList>
    </citation>
    <scope>NUCLEOTIDE SEQUENCE</scope>
</reference>
<dbReference type="Pfam" id="PF00373">
    <property type="entry name" value="FERM_M"/>
    <property type="match status" value="1"/>
</dbReference>
<dbReference type="GO" id="GO:0009887">
    <property type="term" value="P:animal organ morphogenesis"/>
    <property type="evidence" value="ECO:0007669"/>
    <property type="project" value="UniProtKB-ARBA"/>
</dbReference>
<evidence type="ECO:0000256" key="1">
    <source>
        <dbReference type="ARBA" id="ARBA00004536"/>
    </source>
</evidence>
<dbReference type="InterPro" id="IPR018979">
    <property type="entry name" value="FERM_N"/>
</dbReference>
<dbReference type="Gene3D" id="2.30.29.30">
    <property type="entry name" value="Pleckstrin-homology domain (PH domain)/Phosphotyrosine-binding domain (PTB)"/>
    <property type="match status" value="1"/>
</dbReference>
<dbReference type="FunFam" id="3.10.20.90:FF:000002">
    <property type="entry name" value="Erythrocyte protein band 4.1-like 3"/>
    <property type="match status" value="1"/>
</dbReference>
<dbReference type="PRINTS" id="PR00935">
    <property type="entry name" value="BAND41"/>
</dbReference>